<keyword evidence="2" id="KW-0012">Acyltransferase</keyword>
<dbReference type="PANTHER" id="PTHR43441:SF11">
    <property type="entry name" value="RIBOSOMAL-PROTEIN-SERINE ACETYLTRANSFERASE"/>
    <property type="match status" value="1"/>
</dbReference>
<dbReference type="InterPro" id="IPR016181">
    <property type="entry name" value="Acyl_CoA_acyltransferase"/>
</dbReference>
<name>A0ABD6B7Y8_9EURY</name>
<proteinExistence type="predicted"/>
<dbReference type="Pfam" id="PF13302">
    <property type="entry name" value="Acetyltransf_3"/>
    <property type="match status" value="1"/>
</dbReference>
<keyword evidence="3" id="KW-1185">Reference proteome</keyword>
<accession>A0ABD6B7Y8</accession>
<dbReference type="EMBL" id="JBHUDH010000119">
    <property type="protein sequence ID" value="MFD1526755.1"/>
    <property type="molecule type" value="Genomic_DNA"/>
</dbReference>
<dbReference type="RefSeq" id="WP_379730912.1">
    <property type="nucleotide sequence ID" value="NZ_JBHSWZ010000034.1"/>
</dbReference>
<dbReference type="AlphaFoldDB" id="A0ABD6B7Y8"/>
<reference evidence="2 3" key="1">
    <citation type="journal article" date="2019" name="Int. J. Syst. Evol. Microbiol.">
        <title>The Global Catalogue of Microorganisms (GCM) 10K type strain sequencing project: providing services to taxonomists for standard genome sequencing and annotation.</title>
        <authorList>
            <consortium name="The Broad Institute Genomics Platform"/>
            <consortium name="The Broad Institute Genome Sequencing Center for Infectious Disease"/>
            <person name="Wu L."/>
            <person name="Ma J."/>
        </authorList>
    </citation>
    <scope>NUCLEOTIDE SEQUENCE [LARGE SCALE GENOMIC DNA]</scope>
    <source>
        <strain evidence="2 3">CGMCC 1.12285</strain>
    </source>
</reference>
<evidence type="ECO:0000313" key="3">
    <source>
        <dbReference type="Proteomes" id="UP001597111"/>
    </source>
</evidence>
<evidence type="ECO:0000313" key="2">
    <source>
        <dbReference type="EMBL" id="MFD1526755.1"/>
    </source>
</evidence>
<protein>
    <submittedName>
        <fullName evidence="2">GNAT family N-acetyltransferase</fullName>
        <ecNumber evidence="2">2.3.-.-</ecNumber>
    </submittedName>
</protein>
<dbReference type="EC" id="2.3.-.-" evidence="2"/>
<keyword evidence="2" id="KW-0808">Transferase</keyword>
<dbReference type="Proteomes" id="UP001597111">
    <property type="component" value="Unassembled WGS sequence"/>
</dbReference>
<dbReference type="Gene3D" id="3.40.630.30">
    <property type="match status" value="1"/>
</dbReference>
<gene>
    <name evidence="2" type="ORF">ACFR9S_10685</name>
</gene>
<dbReference type="InterPro" id="IPR051908">
    <property type="entry name" value="Ribosomal_N-acetyltransferase"/>
</dbReference>
<sequence length="209" mass="23293">MNGLFPETVLTDRLRLERLGPENPGPSTFYEHTREAAPDIEETTEYVSWSPNRTPAAGVEFLENAAESWEAGEGATYVVRPREGEPNAGAFAGTTGLGLDWDRDRGELGIWLRKPFWGRGYSGERADALLALAFERLDLELVGVSHLPENENSERAITKYVERHGGRRAGRFRNRLADSDGAVHDAVEYSVSQREWRAADGAETAVEFR</sequence>
<dbReference type="GO" id="GO:0016746">
    <property type="term" value="F:acyltransferase activity"/>
    <property type="evidence" value="ECO:0007669"/>
    <property type="project" value="UniProtKB-KW"/>
</dbReference>
<comment type="caution">
    <text evidence="2">The sequence shown here is derived from an EMBL/GenBank/DDBJ whole genome shotgun (WGS) entry which is preliminary data.</text>
</comment>
<feature type="domain" description="N-acetyltransferase" evidence="1">
    <location>
        <begin position="31"/>
        <end position="194"/>
    </location>
</feature>
<dbReference type="SUPFAM" id="SSF55729">
    <property type="entry name" value="Acyl-CoA N-acyltransferases (Nat)"/>
    <property type="match status" value="1"/>
</dbReference>
<dbReference type="PANTHER" id="PTHR43441">
    <property type="entry name" value="RIBOSOMAL-PROTEIN-SERINE ACETYLTRANSFERASE"/>
    <property type="match status" value="1"/>
</dbReference>
<dbReference type="PROSITE" id="PS51186">
    <property type="entry name" value="GNAT"/>
    <property type="match status" value="1"/>
</dbReference>
<organism evidence="2 3">
    <name type="scientific">Halolamina salina</name>
    <dbReference type="NCBI Taxonomy" id="1220023"/>
    <lineage>
        <taxon>Archaea</taxon>
        <taxon>Methanobacteriati</taxon>
        <taxon>Methanobacteriota</taxon>
        <taxon>Stenosarchaea group</taxon>
        <taxon>Halobacteria</taxon>
        <taxon>Halobacteriales</taxon>
        <taxon>Haloferacaceae</taxon>
    </lineage>
</organism>
<dbReference type="InterPro" id="IPR000182">
    <property type="entry name" value="GNAT_dom"/>
</dbReference>
<evidence type="ECO:0000259" key="1">
    <source>
        <dbReference type="PROSITE" id="PS51186"/>
    </source>
</evidence>